<proteinExistence type="predicted"/>
<name>A0A0F8YJW3_9ZZZZ</name>
<evidence type="ECO:0000313" key="1">
    <source>
        <dbReference type="EMBL" id="KKK54439.1"/>
    </source>
</evidence>
<dbReference type="AlphaFoldDB" id="A0A0F8YJW3"/>
<accession>A0A0F8YJW3</accession>
<organism evidence="1">
    <name type="scientific">marine sediment metagenome</name>
    <dbReference type="NCBI Taxonomy" id="412755"/>
    <lineage>
        <taxon>unclassified sequences</taxon>
        <taxon>metagenomes</taxon>
        <taxon>ecological metagenomes</taxon>
    </lineage>
</organism>
<reference evidence="1" key="1">
    <citation type="journal article" date="2015" name="Nature">
        <title>Complex archaea that bridge the gap between prokaryotes and eukaryotes.</title>
        <authorList>
            <person name="Spang A."/>
            <person name="Saw J.H."/>
            <person name="Jorgensen S.L."/>
            <person name="Zaremba-Niedzwiedzka K."/>
            <person name="Martijn J."/>
            <person name="Lind A.E."/>
            <person name="van Eijk R."/>
            <person name="Schleper C."/>
            <person name="Guy L."/>
            <person name="Ettema T.J."/>
        </authorList>
    </citation>
    <scope>NUCLEOTIDE SEQUENCE</scope>
</reference>
<gene>
    <name evidence="1" type="ORF">LCGC14_3084720</name>
</gene>
<sequence>ANVVLENDARFIIDWTIVPIEGV</sequence>
<dbReference type="EMBL" id="LAZR01065991">
    <property type="protein sequence ID" value="KKK54439.1"/>
    <property type="molecule type" value="Genomic_DNA"/>
</dbReference>
<feature type="non-terminal residue" evidence="1">
    <location>
        <position position="1"/>
    </location>
</feature>
<protein>
    <submittedName>
        <fullName evidence="1">Uncharacterized protein</fullName>
    </submittedName>
</protein>
<comment type="caution">
    <text evidence="1">The sequence shown here is derived from an EMBL/GenBank/DDBJ whole genome shotgun (WGS) entry which is preliminary data.</text>
</comment>